<name>A0AA39AEK0_VITRO</name>
<evidence type="ECO:0000313" key="3">
    <source>
        <dbReference type="EMBL" id="KAJ9706185.1"/>
    </source>
</evidence>
<dbReference type="InterPro" id="IPR024969">
    <property type="entry name" value="EIF3F/CSN6-like_C"/>
</dbReference>
<dbReference type="Gene3D" id="3.40.140.10">
    <property type="entry name" value="Cytidine Deaminase, domain 2"/>
    <property type="match status" value="1"/>
</dbReference>
<gene>
    <name evidence="3" type="ORF">PVL29_001642</name>
</gene>
<keyword evidence="4" id="KW-1185">Reference proteome</keyword>
<sequence length="245" mass="27421">MVLLVVSDEVSFTIFMDNVLWEFIIIVSAKEHVVGWYSTGPKLRENDLDIHGLFHDYVPNPVLVIIDVQPKELGIPTKAYYAVEEVKENATQKSQKVFVHIPSEIAAHEVEEIGVEHLLRDVKDTTISTLATEVTGKLAALKGLDARLREIRGYLDVVVDEKLPLNHEILYHLQDVFNLLPNLNVAELIKAFAVKTNDMMLVIYLSSLTRSVIALHNLINNKMLNKEHEKAEDAKPAAVPAIAGS</sequence>
<reference evidence="3 4" key="1">
    <citation type="journal article" date="2023" name="BMC Biotechnol.">
        <title>Vitis rotundifolia cv Carlos genome sequencing.</title>
        <authorList>
            <person name="Huff M."/>
            <person name="Hulse-Kemp A."/>
            <person name="Scheffler B."/>
            <person name="Youngblood R."/>
            <person name="Simpson S."/>
            <person name="Babiker E."/>
            <person name="Staton M."/>
        </authorList>
    </citation>
    <scope>NUCLEOTIDE SEQUENCE [LARGE SCALE GENOMIC DNA]</scope>
    <source>
        <tissue evidence="3">Leaf</tissue>
    </source>
</reference>
<dbReference type="Pfam" id="PF01398">
    <property type="entry name" value="JAB"/>
    <property type="match status" value="1"/>
</dbReference>
<accession>A0AA39AEK0</accession>
<proteinExistence type="predicted"/>
<protein>
    <recommendedName>
        <fullName evidence="5">26S proteasome non-ATPase regulatory subunit 7 homolog A</fullName>
    </recommendedName>
</protein>
<dbReference type="AlphaFoldDB" id="A0AA39AEK0"/>
<dbReference type="GO" id="GO:0043161">
    <property type="term" value="P:proteasome-mediated ubiquitin-dependent protein catabolic process"/>
    <property type="evidence" value="ECO:0007669"/>
    <property type="project" value="TreeGrafter"/>
</dbReference>
<dbReference type="GO" id="GO:0000502">
    <property type="term" value="C:proteasome complex"/>
    <property type="evidence" value="ECO:0007669"/>
    <property type="project" value="TreeGrafter"/>
</dbReference>
<dbReference type="GO" id="GO:0008237">
    <property type="term" value="F:metallopeptidase activity"/>
    <property type="evidence" value="ECO:0007669"/>
    <property type="project" value="InterPro"/>
</dbReference>
<dbReference type="Pfam" id="PF13012">
    <property type="entry name" value="MitMem_reg"/>
    <property type="match status" value="1"/>
</dbReference>
<evidence type="ECO:0000259" key="1">
    <source>
        <dbReference type="Pfam" id="PF01398"/>
    </source>
</evidence>
<dbReference type="PANTHER" id="PTHR10540:SF7">
    <property type="entry name" value="26S PROTEASOME NON-ATPASE REGULATORY SUBUNIT 7"/>
    <property type="match status" value="1"/>
</dbReference>
<comment type="caution">
    <text evidence="3">The sequence shown here is derived from an EMBL/GenBank/DDBJ whole genome shotgun (WGS) entry which is preliminary data.</text>
</comment>
<dbReference type="EMBL" id="JARBHA010000002">
    <property type="protein sequence ID" value="KAJ9706185.1"/>
    <property type="molecule type" value="Genomic_DNA"/>
</dbReference>
<dbReference type="Proteomes" id="UP001168098">
    <property type="component" value="Unassembled WGS sequence"/>
</dbReference>
<feature type="domain" description="EIF3F/CSN6-like C-terminal" evidence="2">
    <location>
        <begin position="109"/>
        <end position="220"/>
    </location>
</feature>
<dbReference type="InterPro" id="IPR000555">
    <property type="entry name" value="JAMM/MPN+_dom"/>
</dbReference>
<evidence type="ECO:0000259" key="2">
    <source>
        <dbReference type="Pfam" id="PF13012"/>
    </source>
</evidence>
<dbReference type="PANTHER" id="PTHR10540">
    <property type="entry name" value="EUKARYOTIC TRANSLATION INITIATION FACTOR 3 SUBUNIT F-RELATED"/>
    <property type="match status" value="1"/>
</dbReference>
<evidence type="ECO:0000313" key="4">
    <source>
        <dbReference type="Proteomes" id="UP001168098"/>
    </source>
</evidence>
<feature type="domain" description="JAB1/MPN/MOV34 metalloenzyme" evidence="1">
    <location>
        <begin position="22"/>
        <end position="60"/>
    </location>
</feature>
<organism evidence="3 4">
    <name type="scientific">Vitis rotundifolia</name>
    <name type="common">Muscadine grape</name>
    <dbReference type="NCBI Taxonomy" id="103349"/>
    <lineage>
        <taxon>Eukaryota</taxon>
        <taxon>Viridiplantae</taxon>
        <taxon>Streptophyta</taxon>
        <taxon>Embryophyta</taxon>
        <taxon>Tracheophyta</taxon>
        <taxon>Spermatophyta</taxon>
        <taxon>Magnoliopsida</taxon>
        <taxon>eudicotyledons</taxon>
        <taxon>Gunneridae</taxon>
        <taxon>Pentapetalae</taxon>
        <taxon>rosids</taxon>
        <taxon>Vitales</taxon>
        <taxon>Vitaceae</taxon>
        <taxon>Viteae</taxon>
        <taxon>Vitis</taxon>
    </lineage>
</organism>
<evidence type="ECO:0008006" key="5">
    <source>
        <dbReference type="Google" id="ProtNLM"/>
    </source>
</evidence>